<dbReference type="Pfam" id="PF00001">
    <property type="entry name" value="7tm_1"/>
    <property type="match status" value="1"/>
</dbReference>
<organism evidence="7 8">
    <name type="scientific">Adineta steineri</name>
    <dbReference type="NCBI Taxonomy" id="433720"/>
    <lineage>
        <taxon>Eukaryota</taxon>
        <taxon>Metazoa</taxon>
        <taxon>Spiralia</taxon>
        <taxon>Gnathifera</taxon>
        <taxon>Rotifera</taxon>
        <taxon>Eurotatoria</taxon>
        <taxon>Bdelloidea</taxon>
        <taxon>Adinetida</taxon>
        <taxon>Adinetidae</taxon>
        <taxon>Adineta</taxon>
    </lineage>
</organism>
<comment type="subcellular location">
    <subcellularLocation>
        <location evidence="1">Membrane</location>
    </subcellularLocation>
</comment>
<dbReference type="InterPro" id="IPR017452">
    <property type="entry name" value="GPCR_Rhodpsn_7TM"/>
</dbReference>
<dbReference type="PANTHER" id="PTHR46641:SF18">
    <property type="entry name" value="G-PROTEIN COUPLED RECEPTORS FAMILY 1 PROFILE DOMAIN-CONTAINING PROTEIN"/>
    <property type="match status" value="1"/>
</dbReference>
<feature type="transmembrane region" description="Helical" evidence="5">
    <location>
        <begin position="20"/>
        <end position="43"/>
    </location>
</feature>
<name>A0A814VJR0_9BILA</name>
<protein>
    <recommendedName>
        <fullName evidence="6">G-protein coupled receptors family 1 profile domain-containing protein</fullName>
    </recommendedName>
</protein>
<proteinExistence type="predicted"/>
<keyword evidence="2 5" id="KW-0812">Transmembrane</keyword>
<feature type="domain" description="G-protein coupled receptors family 1 profile" evidence="6">
    <location>
        <begin position="36"/>
        <end position="301"/>
    </location>
</feature>
<accession>A0A814VJR0</accession>
<sequence length="324" mass="36584">MSNNNETMAYITKLQSISGQITFSMSLIILLSGIIGNLLNCLVFAQPSLRTKPCVVYFFVASILNLIAIFSGVIPRAFQSFFSIPDQTLTVSVLCKLQLFVLFSVRTISSWLIALASIDRYLISSPDVVLRRMSNLKNTNFLILIVSIISFLFWSEVGYCFDANLIGTPQKCYAKSDACRIFNDLAQSFITTIIPSTIMFIVGLCTIRNVRKSQQIGVLPITIVNQNTGITRRNEQSLTIMLSAQVILLTIFTLPQAGQKFYLTYSFYQTKTSSQRALESLLFNFVLLFSFISSCMPFYIYTITGTLFRKTLFKLLKSGIQYFY</sequence>
<feature type="transmembrane region" description="Helical" evidence="5">
    <location>
        <begin position="185"/>
        <end position="207"/>
    </location>
</feature>
<evidence type="ECO:0000256" key="5">
    <source>
        <dbReference type="SAM" id="Phobius"/>
    </source>
</evidence>
<dbReference type="GO" id="GO:0004930">
    <property type="term" value="F:G protein-coupled receptor activity"/>
    <property type="evidence" value="ECO:0007669"/>
    <property type="project" value="InterPro"/>
</dbReference>
<keyword evidence="4 5" id="KW-0472">Membrane</keyword>
<dbReference type="AlphaFoldDB" id="A0A814VJR0"/>
<dbReference type="PRINTS" id="PR00237">
    <property type="entry name" value="GPCRRHODOPSN"/>
</dbReference>
<feature type="transmembrane region" description="Helical" evidence="5">
    <location>
        <begin position="281"/>
        <end position="308"/>
    </location>
</feature>
<evidence type="ECO:0000313" key="8">
    <source>
        <dbReference type="Proteomes" id="UP000663845"/>
    </source>
</evidence>
<evidence type="ECO:0000259" key="6">
    <source>
        <dbReference type="PROSITE" id="PS50262"/>
    </source>
</evidence>
<feature type="transmembrane region" description="Helical" evidence="5">
    <location>
        <begin position="55"/>
        <end position="78"/>
    </location>
</feature>
<dbReference type="SUPFAM" id="SSF81321">
    <property type="entry name" value="Family A G protein-coupled receptor-like"/>
    <property type="match status" value="1"/>
</dbReference>
<dbReference type="InterPro" id="IPR052954">
    <property type="entry name" value="GPCR-Ligand_Int"/>
</dbReference>
<evidence type="ECO:0000256" key="4">
    <source>
        <dbReference type="ARBA" id="ARBA00023136"/>
    </source>
</evidence>
<feature type="transmembrane region" description="Helical" evidence="5">
    <location>
        <begin position="98"/>
        <end position="118"/>
    </location>
</feature>
<feature type="transmembrane region" description="Helical" evidence="5">
    <location>
        <begin position="139"/>
        <end position="155"/>
    </location>
</feature>
<evidence type="ECO:0000313" key="7">
    <source>
        <dbReference type="EMBL" id="CAF1186383.1"/>
    </source>
</evidence>
<comment type="caution">
    <text evidence="7">The sequence shown here is derived from an EMBL/GenBank/DDBJ whole genome shotgun (WGS) entry which is preliminary data.</text>
</comment>
<evidence type="ECO:0000256" key="3">
    <source>
        <dbReference type="ARBA" id="ARBA00022989"/>
    </source>
</evidence>
<reference evidence="7" key="1">
    <citation type="submission" date="2021-02" db="EMBL/GenBank/DDBJ databases">
        <authorList>
            <person name="Nowell W R."/>
        </authorList>
    </citation>
    <scope>NUCLEOTIDE SEQUENCE</scope>
</reference>
<dbReference type="PANTHER" id="PTHR46641">
    <property type="entry name" value="FMRFAMIDE RECEPTOR-RELATED"/>
    <property type="match status" value="1"/>
</dbReference>
<dbReference type="Gene3D" id="1.20.1070.10">
    <property type="entry name" value="Rhodopsin 7-helix transmembrane proteins"/>
    <property type="match status" value="1"/>
</dbReference>
<dbReference type="InterPro" id="IPR000276">
    <property type="entry name" value="GPCR_Rhodpsn"/>
</dbReference>
<dbReference type="GO" id="GO:0016020">
    <property type="term" value="C:membrane"/>
    <property type="evidence" value="ECO:0007669"/>
    <property type="project" value="UniProtKB-SubCell"/>
</dbReference>
<evidence type="ECO:0000256" key="2">
    <source>
        <dbReference type="ARBA" id="ARBA00022692"/>
    </source>
</evidence>
<dbReference type="Proteomes" id="UP000663845">
    <property type="component" value="Unassembled WGS sequence"/>
</dbReference>
<dbReference type="EMBL" id="CAJNOG010000343">
    <property type="protein sequence ID" value="CAF1186383.1"/>
    <property type="molecule type" value="Genomic_DNA"/>
</dbReference>
<feature type="transmembrane region" description="Helical" evidence="5">
    <location>
        <begin position="238"/>
        <end position="258"/>
    </location>
</feature>
<gene>
    <name evidence="7" type="ORF">JYZ213_LOCUS26078</name>
</gene>
<keyword evidence="3 5" id="KW-1133">Transmembrane helix</keyword>
<evidence type="ECO:0000256" key="1">
    <source>
        <dbReference type="ARBA" id="ARBA00004370"/>
    </source>
</evidence>
<dbReference type="PROSITE" id="PS50262">
    <property type="entry name" value="G_PROTEIN_RECEP_F1_2"/>
    <property type="match status" value="1"/>
</dbReference>